<reference evidence="3" key="2">
    <citation type="submission" date="2023-05" db="EMBL/GenBank/DDBJ databases">
        <authorList>
            <consortium name="Lawrence Berkeley National Laboratory"/>
            <person name="Steindorff A."/>
            <person name="Hensen N."/>
            <person name="Bonometti L."/>
            <person name="Westerberg I."/>
            <person name="Brannstrom I.O."/>
            <person name="Guillou S."/>
            <person name="Cros-Aarteil S."/>
            <person name="Calhoun S."/>
            <person name="Haridas S."/>
            <person name="Kuo A."/>
            <person name="Mondo S."/>
            <person name="Pangilinan J."/>
            <person name="Riley R."/>
            <person name="Labutti K."/>
            <person name="Andreopoulos B."/>
            <person name="Lipzen A."/>
            <person name="Chen C."/>
            <person name="Yanf M."/>
            <person name="Daum C."/>
            <person name="Ng V."/>
            <person name="Clum A."/>
            <person name="Ohm R."/>
            <person name="Martin F."/>
            <person name="Silar P."/>
            <person name="Natvig D."/>
            <person name="Lalanne C."/>
            <person name="Gautier V."/>
            <person name="Ament-Velasquez S.L."/>
            <person name="Kruys A."/>
            <person name="Hutchinson M.I."/>
            <person name="Powell A.J."/>
            <person name="Barry K."/>
            <person name="Miller A.N."/>
            <person name="Grigoriev I.V."/>
            <person name="Debuchy R."/>
            <person name="Gladieux P."/>
            <person name="Thoren M.H."/>
            <person name="Johannesson H."/>
        </authorList>
    </citation>
    <scope>NUCLEOTIDE SEQUENCE</scope>
    <source>
        <strain evidence="3">PSN243</strain>
    </source>
</reference>
<name>A0AAV9G8H2_9PEZI</name>
<sequence>MHRSADNAPASTPLLFLWLAVQIRAQLRSQTRTPLLNPSRKKRPNTHLILPQTISSHVGPSHLDIKVKEVGTLTPTDGGSPHMSSPSPSQSY</sequence>
<feature type="signal peptide" evidence="2">
    <location>
        <begin position="1"/>
        <end position="25"/>
    </location>
</feature>
<feature type="compositionally biased region" description="Low complexity" evidence="1">
    <location>
        <begin position="80"/>
        <end position="92"/>
    </location>
</feature>
<dbReference type="Proteomes" id="UP001321760">
    <property type="component" value="Unassembled WGS sequence"/>
</dbReference>
<accession>A0AAV9G8H2</accession>
<evidence type="ECO:0000256" key="1">
    <source>
        <dbReference type="SAM" id="MobiDB-lite"/>
    </source>
</evidence>
<feature type="region of interest" description="Disordered" evidence="1">
    <location>
        <begin position="70"/>
        <end position="92"/>
    </location>
</feature>
<feature type="chain" id="PRO_5043754132" description="Secreted protein" evidence="2">
    <location>
        <begin position="26"/>
        <end position="92"/>
    </location>
</feature>
<evidence type="ECO:0000313" key="4">
    <source>
        <dbReference type="Proteomes" id="UP001321760"/>
    </source>
</evidence>
<dbReference type="EMBL" id="MU865977">
    <property type="protein sequence ID" value="KAK4444408.1"/>
    <property type="molecule type" value="Genomic_DNA"/>
</dbReference>
<evidence type="ECO:0008006" key="5">
    <source>
        <dbReference type="Google" id="ProtNLM"/>
    </source>
</evidence>
<evidence type="ECO:0000313" key="3">
    <source>
        <dbReference type="EMBL" id="KAK4444408.1"/>
    </source>
</evidence>
<organism evidence="3 4">
    <name type="scientific">Podospora aff. communis PSN243</name>
    <dbReference type="NCBI Taxonomy" id="3040156"/>
    <lineage>
        <taxon>Eukaryota</taxon>
        <taxon>Fungi</taxon>
        <taxon>Dikarya</taxon>
        <taxon>Ascomycota</taxon>
        <taxon>Pezizomycotina</taxon>
        <taxon>Sordariomycetes</taxon>
        <taxon>Sordariomycetidae</taxon>
        <taxon>Sordariales</taxon>
        <taxon>Podosporaceae</taxon>
        <taxon>Podospora</taxon>
    </lineage>
</organism>
<evidence type="ECO:0000256" key="2">
    <source>
        <dbReference type="SAM" id="SignalP"/>
    </source>
</evidence>
<comment type="caution">
    <text evidence="3">The sequence shown here is derived from an EMBL/GenBank/DDBJ whole genome shotgun (WGS) entry which is preliminary data.</text>
</comment>
<proteinExistence type="predicted"/>
<keyword evidence="2" id="KW-0732">Signal</keyword>
<protein>
    <recommendedName>
        <fullName evidence="5">Secreted protein</fullName>
    </recommendedName>
</protein>
<gene>
    <name evidence="3" type="ORF">QBC34DRAFT_415167</name>
</gene>
<reference evidence="3" key="1">
    <citation type="journal article" date="2023" name="Mol. Phylogenet. Evol.">
        <title>Genome-scale phylogeny and comparative genomics of the fungal order Sordariales.</title>
        <authorList>
            <person name="Hensen N."/>
            <person name="Bonometti L."/>
            <person name="Westerberg I."/>
            <person name="Brannstrom I.O."/>
            <person name="Guillou S."/>
            <person name="Cros-Aarteil S."/>
            <person name="Calhoun S."/>
            <person name="Haridas S."/>
            <person name="Kuo A."/>
            <person name="Mondo S."/>
            <person name="Pangilinan J."/>
            <person name="Riley R."/>
            <person name="LaButti K."/>
            <person name="Andreopoulos B."/>
            <person name="Lipzen A."/>
            <person name="Chen C."/>
            <person name="Yan M."/>
            <person name="Daum C."/>
            <person name="Ng V."/>
            <person name="Clum A."/>
            <person name="Steindorff A."/>
            <person name="Ohm R.A."/>
            <person name="Martin F."/>
            <person name="Silar P."/>
            <person name="Natvig D.O."/>
            <person name="Lalanne C."/>
            <person name="Gautier V."/>
            <person name="Ament-Velasquez S.L."/>
            <person name="Kruys A."/>
            <person name="Hutchinson M.I."/>
            <person name="Powell A.J."/>
            <person name="Barry K."/>
            <person name="Miller A.N."/>
            <person name="Grigoriev I.V."/>
            <person name="Debuchy R."/>
            <person name="Gladieux P."/>
            <person name="Hiltunen Thoren M."/>
            <person name="Johannesson H."/>
        </authorList>
    </citation>
    <scope>NUCLEOTIDE SEQUENCE</scope>
    <source>
        <strain evidence="3">PSN243</strain>
    </source>
</reference>
<keyword evidence="4" id="KW-1185">Reference proteome</keyword>
<dbReference type="AlphaFoldDB" id="A0AAV9G8H2"/>